<dbReference type="PANTHER" id="PTHR34997:SF2">
    <property type="entry name" value="LYSM DOMAIN-CONTAINING PROTEIN-RELATED"/>
    <property type="match status" value="1"/>
</dbReference>
<proteinExistence type="predicted"/>
<feature type="domain" description="LysM" evidence="5">
    <location>
        <begin position="294"/>
        <end position="340"/>
    </location>
</feature>
<dbReference type="Proteomes" id="UP001149165">
    <property type="component" value="Unassembled WGS sequence"/>
</dbReference>
<feature type="signal peptide" evidence="4">
    <location>
        <begin position="1"/>
        <end position="18"/>
    </location>
</feature>
<feature type="chain" id="PRO_5040885321" description="LysM domain-containing protein" evidence="4">
    <location>
        <begin position="19"/>
        <end position="342"/>
    </location>
</feature>
<feature type="domain" description="LysM" evidence="5">
    <location>
        <begin position="141"/>
        <end position="188"/>
    </location>
</feature>
<reference evidence="6" key="2">
    <citation type="journal article" date="2023" name="IMA Fungus">
        <title>Comparative genomic study of the Penicillium genus elucidates a diverse pangenome and 15 lateral gene transfer events.</title>
        <authorList>
            <person name="Petersen C."/>
            <person name="Sorensen T."/>
            <person name="Nielsen M.R."/>
            <person name="Sondergaard T.E."/>
            <person name="Sorensen J.L."/>
            <person name="Fitzpatrick D.A."/>
            <person name="Frisvad J.C."/>
            <person name="Nielsen K.L."/>
        </authorList>
    </citation>
    <scope>NUCLEOTIDE SEQUENCE</scope>
    <source>
        <strain evidence="6">IBT 30069</strain>
    </source>
</reference>
<evidence type="ECO:0000256" key="2">
    <source>
        <dbReference type="ARBA" id="ARBA00022729"/>
    </source>
</evidence>
<dbReference type="InterPro" id="IPR036779">
    <property type="entry name" value="LysM_dom_sf"/>
</dbReference>
<dbReference type="Pfam" id="PF01476">
    <property type="entry name" value="LysM"/>
    <property type="match status" value="4"/>
</dbReference>
<dbReference type="PROSITE" id="PS51782">
    <property type="entry name" value="LYSM"/>
    <property type="match status" value="3"/>
</dbReference>
<evidence type="ECO:0000256" key="1">
    <source>
        <dbReference type="ARBA" id="ARBA00022669"/>
    </source>
</evidence>
<evidence type="ECO:0000313" key="6">
    <source>
        <dbReference type="EMBL" id="KAJ5097343.1"/>
    </source>
</evidence>
<dbReference type="OrthoDB" id="2281372at2759"/>
<sequence length="342" mass="36119">MYKKLLALALLGSQFAAALELFENGDSATGTKDPNVSSRYTYWANSILSTDTCADLESYYGITVAQLVSWNPSLSATKCALKEGWSYCVEAPPAAQTTTTVPVSTLITPSASPITQTTSAASTTGKGPYPTQTGLTSNCDAFYMVKKGDSCPSIVTNFGNFTQDQFSDWNPAVRSNCTNLEPGYYVCVGVPGSSIAPHSPHQTGIIASCDKWYQVESGDTCPQIASNNSVSTAQLESWNPAIGKDCGNLKPTYWICVGVAGNGVTSTTATATSTSTSETTTVSAIPSTISTCKTWHVVADGDTCKSIETGASITEAQFAKWNPYVGTDCKNLWKGYEVCVGV</sequence>
<keyword evidence="7" id="KW-1185">Reference proteome</keyword>
<dbReference type="SMART" id="SM00257">
    <property type="entry name" value="LysM"/>
    <property type="match status" value="3"/>
</dbReference>
<dbReference type="CDD" id="cd00118">
    <property type="entry name" value="LysM"/>
    <property type="match status" value="3"/>
</dbReference>
<name>A0A9W9FBW9_9EURO</name>
<dbReference type="Gene3D" id="3.10.350.10">
    <property type="entry name" value="LysM domain"/>
    <property type="match status" value="4"/>
</dbReference>
<dbReference type="AlphaFoldDB" id="A0A9W9FBW9"/>
<gene>
    <name evidence="6" type="ORF">N7456_008064</name>
</gene>
<accession>A0A9W9FBW9</accession>
<evidence type="ECO:0000313" key="7">
    <source>
        <dbReference type="Proteomes" id="UP001149165"/>
    </source>
</evidence>
<keyword evidence="3" id="KW-0843">Virulence</keyword>
<keyword evidence="2 4" id="KW-0732">Signal</keyword>
<dbReference type="PANTHER" id="PTHR34997">
    <property type="entry name" value="AM15"/>
    <property type="match status" value="1"/>
</dbReference>
<feature type="domain" description="LysM" evidence="5">
    <location>
        <begin position="211"/>
        <end position="257"/>
    </location>
</feature>
<reference evidence="6" key="1">
    <citation type="submission" date="2022-11" db="EMBL/GenBank/DDBJ databases">
        <authorList>
            <person name="Petersen C."/>
        </authorList>
    </citation>
    <scope>NUCLEOTIDE SEQUENCE</scope>
    <source>
        <strain evidence="6">IBT 30069</strain>
    </source>
</reference>
<dbReference type="GO" id="GO:0008061">
    <property type="term" value="F:chitin binding"/>
    <property type="evidence" value="ECO:0007669"/>
    <property type="project" value="UniProtKB-KW"/>
</dbReference>
<evidence type="ECO:0000256" key="4">
    <source>
        <dbReference type="SAM" id="SignalP"/>
    </source>
</evidence>
<dbReference type="SUPFAM" id="SSF54106">
    <property type="entry name" value="LysM domain"/>
    <property type="match status" value="3"/>
</dbReference>
<comment type="caution">
    <text evidence="6">The sequence shown here is derived from an EMBL/GenBank/DDBJ whole genome shotgun (WGS) entry which is preliminary data.</text>
</comment>
<protein>
    <recommendedName>
        <fullName evidence="5">LysM domain-containing protein</fullName>
    </recommendedName>
</protein>
<evidence type="ECO:0000256" key="3">
    <source>
        <dbReference type="ARBA" id="ARBA00023026"/>
    </source>
</evidence>
<dbReference type="InterPro" id="IPR018392">
    <property type="entry name" value="LysM"/>
</dbReference>
<dbReference type="InterPro" id="IPR052210">
    <property type="entry name" value="LysM1-like"/>
</dbReference>
<evidence type="ECO:0000259" key="5">
    <source>
        <dbReference type="PROSITE" id="PS51782"/>
    </source>
</evidence>
<keyword evidence="1" id="KW-0147">Chitin-binding</keyword>
<organism evidence="6 7">
    <name type="scientific">Penicillium angulare</name>
    <dbReference type="NCBI Taxonomy" id="116970"/>
    <lineage>
        <taxon>Eukaryota</taxon>
        <taxon>Fungi</taxon>
        <taxon>Dikarya</taxon>
        <taxon>Ascomycota</taxon>
        <taxon>Pezizomycotina</taxon>
        <taxon>Eurotiomycetes</taxon>
        <taxon>Eurotiomycetidae</taxon>
        <taxon>Eurotiales</taxon>
        <taxon>Aspergillaceae</taxon>
        <taxon>Penicillium</taxon>
    </lineage>
</organism>
<dbReference type="EMBL" id="JAPQKH010000005">
    <property type="protein sequence ID" value="KAJ5097343.1"/>
    <property type="molecule type" value="Genomic_DNA"/>
</dbReference>